<dbReference type="PROSITE" id="PS51755">
    <property type="entry name" value="OMPR_PHOB"/>
    <property type="match status" value="1"/>
</dbReference>
<dbReference type="Pfam" id="PF00486">
    <property type="entry name" value="Trans_reg_C"/>
    <property type="match status" value="1"/>
</dbReference>
<feature type="region of interest" description="Disordered" evidence="7">
    <location>
        <begin position="930"/>
        <end position="952"/>
    </location>
</feature>
<dbReference type="InterPro" id="IPR027417">
    <property type="entry name" value="P-loop_NTPase"/>
</dbReference>
<dbReference type="Proteomes" id="UP000282084">
    <property type="component" value="Unassembled WGS sequence"/>
</dbReference>
<feature type="domain" description="OmpR/PhoB-type" evidence="8">
    <location>
        <begin position="1"/>
        <end position="96"/>
    </location>
</feature>
<dbReference type="SMART" id="SM01043">
    <property type="entry name" value="BTAD"/>
    <property type="match status" value="1"/>
</dbReference>
<dbReference type="PRINTS" id="PR00364">
    <property type="entry name" value="DISEASERSIST"/>
</dbReference>
<dbReference type="GO" id="GO:0003677">
    <property type="term" value="F:DNA binding"/>
    <property type="evidence" value="ECO:0007669"/>
    <property type="project" value="UniProtKB-UniRule"/>
</dbReference>
<dbReference type="Pfam" id="PF13424">
    <property type="entry name" value="TPR_12"/>
    <property type="match status" value="1"/>
</dbReference>
<evidence type="ECO:0000256" key="5">
    <source>
        <dbReference type="PROSITE-ProRule" id="PRU00339"/>
    </source>
</evidence>
<dbReference type="GO" id="GO:0000160">
    <property type="term" value="P:phosphorelay signal transduction system"/>
    <property type="evidence" value="ECO:0007669"/>
    <property type="project" value="InterPro"/>
</dbReference>
<dbReference type="AlphaFoldDB" id="A0A495VYY5"/>
<proteinExistence type="inferred from homology"/>
<dbReference type="InterPro" id="IPR036388">
    <property type="entry name" value="WH-like_DNA-bd_sf"/>
</dbReference>
<keyword evidence="4" id="KW-0804">Transcription</keyword>
<dbReference type="GO" id="GO:0006355">
    <property type="term" value="P:regulation of DNA-templated transcription"/>
    <property type="evidence" value="ECO:0007669"/>
    <property type="project" value="InterPro"/>
</dbReference>
<feature type="DNA-binding region" description="OmpR/PhoB-type" evidence="6">
    <location>
        <begin position="1"/>
        <end position="96"/>
    </location>
</feature>
<dbReference type="InterPro" id="IPR016032">
    <property type="entry name" value="Sig_transdc_resp-reg_C-effctor"/>
</dbReference>
<evidence type="ECO:0000256" key="3">
    <source>
        <dbReference type="ARBA" id="ARBA00023125"/>
    </source>
</evidence>
<dbReference type="PANTHER" id="PTHR35807:SF1">
    <property type="entry name" value="TRANSCRIPTIONAL REGULATOR REDD"/>
    <property type="match status" value="1"/>
</dbReference>
<keyword evidence="10" id="KW-1185">Reference proteome</keyword>
<dbReference type="Pfam" id="PF03704">
    <property type="entry name" value="BTAD"/>
    <property type="match status" value="1"/>
</dbReference>
<dbReference type="InterPro" id="IPR001867">
    <property type="entry name" value="OmpR/PhoB-type_DNA-bd"/>
</dbReference>
<evidence type="ECO:0000256" key="4">
    <source>
        <dbReference type="ARBA" id="ARBA00023163"/>
    </source>
</evidence>
<evidence type="ECO:0000259" key="8">
    <source>
        <dbReference type="PROSITE" id="PS51755"/>
    </source>
</evidence>
<dbReference type="CDD" id="cd15831">
    <property type="entry name" value="BTAD"/>
    <property type="match status" value="1"/>
</dbReference>
<dbReference type="InterPro" id="IPR051677">
    <property type="entry name" value="AfsR-DnrI-RedD_regulator"/>
</dbReference>
<dbReference type="PROSITE" id="PS50005">
    <property type="entry name" value="TPR"/>
    <property type="match status" value="1"/>
</dbReference>
<dbReference type="SUPFAM" id="SSF48452">
    <property type="entry name" value="TPR-like"/>
    <property type="match status" value="3"/>
</dbReference>
<keyword evidence="5" id="KW-0802">TPR repeat</keyword>
<dbReference type="InterPro" id="IPR011990">
    <property type="entry name" value="TPR-like_helical_dom_sf"/>
</dbReference>
<dbReference type="Gene3D" id="3.40.50.300">
    <property type="entry name" value="P-loop containing nucleotide triphosphate hydrolases"/>
    <property type="match status" value="1"/>
</dbReference>
<gene>
    <name evidence="9" type="ORF">C8E97_3034</name>
</gene>
<evidence type="ECO:0000313" key="9">
    <source>
        <dbReference type="EMBL" id="RKT54414.1"/>
    </source>
</evidence>
<dbReference type="OrthoDB" id="3275754at2"/>
<sequence length="952" mass="103562">MAVEFGLLGEVTAHVDGRAVDPGPARQRCVLAALAVDVGRAVPVERLVERVWGPDAPRRGRTTLHTYLSRLRRALDDAAPGSVDIVLRSGGYALVVDQADPAVDLDRFRALCGRARGGGDAVALLTEALALWRGEALAGLTGQWVEAERERLRQERLAVQHDLVDARLRAGQGGELVAELSARAEQHPLDERVAAQYLLALYRGGRQADALEHYRRMRARLAEELGTDPGPALQDLHRRILAADPTLADATGRTGSAGADGPPVVPHQLPAAPGLFTGRVTELAALDRTLADAAGDGRSDASRDPSAPGATVVISAIGGAGGIGKTWLALAWAHRWAERFPDGQLFVDLRGFSPTGPPMAPDEAVRGFLDALGADPDRLPTDPDARAARYRSLVADKRMLLVLDNAATADQVVPLLPGTDSCAVVITSRNRLAGLIARHGARPLHLDVLTGAESRQLLVARLGAERVAAEEPAVADLIGLCGGFPLALGLIAARAVAEPHLPLAETVAELREFGLDALDSEDPTGSLPTVLSWSLHRLTDEQRTAFALLGIAPGPDIGLPAAVHLTGQPEARTLKDLRALEGHFLLDRRPHGRYAMHDLVRAYAATTARDHLPDPVRRSALERVVDFYLHTAHAADQLLNPHRQPIRLDPPSPGTHPAAPRDLSDALAWLDTHHHHLLAAQRTAAEHHRHHAVWQLAWSLYSFHQRRGHVHDNLAVWQAALHAAEHLSDPTTGILAHRYLGTALVWLDRNEEGTEHLHQALASARQHHDAFHQAVTHHDLSTAWERRGDDRQALEHARHALDLHRALGNPVWEARALNAVGWYAARLGDYDTARDHCQAALALFRSHHDPHGEAATQDSLGWIDHNAGHHHDRAVAHYHEALALFRALGDTYEVANTLDRLGHLHTMLGHHDQAGAAWREALQLYREQDRHPDAERVQRQLDDLDSANGRLP</sequence>
<dbReference type="SUPFAM" id="SSF52540">
    <property type="entry name" value="P-loop containing nucleoside triphosphate hydrolases"/>
    <property type="match status" value="1"/>
</dbReference>
<protein>
    <submittedName>
        <fullName evidence="9">DNA-binding SARP family transcriptional activator</fullName>
    </submittedName>
</protein>
<dbReference type="EMBL" id="RBXO01000001">
    <property type="protein sequence ID" value="RKT54414.1"/>
    <property type="molecule type" value="Genomic_DNA"/>
</dbReference>
<evidence type="ECO:0000313" key="10">
    <source>
        <dbReference type="Proteomes" id="UP000282084"/>
    </source>
</evidence>
<dbReference type="SUPFAM" id="SSF46894">
    <property type="entry name" value="C-terminal effector domain of the bipartite response regulators"/>
    <property type="match status" value="1"/>
</dbReference>
<reference evidence="9 10" key="1">
    <citation type="submission" date="2018-10" db="EMBL/GenBank/DDBJ databases">
        <title>Sequencing the genomes of 1000 actinobacteria strains.</title>
        <authorList>
            <person name="Klenk H.-P."/>
        </authorList>
    </citation>
    <scope>NUCLEOTIDE SEQUENCE [LARGE SCALE GENOMIC DNA]</scope>
    <source>
        <strain evidence="9 10">DSM 43800</strain>
    </source>
</reference>
<organism evidence="9 10">
    <name type="scientific">Saccharothrix australiensis</name>
    <dbReference type="NCBI Taxonomy" id="2072"/>
    <lineage>
        <taxon>Bacteria</taxon>
        <taxon>Bacillati</taxon>
        <taxon>Actinomycetota</taxon>
        <taxon>Actinomycetes</taxon>
        <taxon>Pseudonocardiales</taxon>
        <taxon>Pseudonocardiaceae</taxon>
        <taxon>Saccharothrix</taxon>
    </lineage>
</organism>
<dbReference type="InterPro" id="IPR019734">
    <property type="entry name" value="TPR_rpt"/>
</dbReference>
<dbReference type="GO" id="GO:0043531">
    <property type="term" value="F:ADP binding"/>
    <property type="evidence" value="ECO:0007669"/>
    <property type="project" value="InterPro"/>
</dbReference>
<dbReference type="PANTHER" id="PTHR35807">
    <property type="entry name" value="TRANSCRIPTIONAL REGULATOR REDD-RELATED"/>
    <property type="match status" value="1"/>
</dbReference>
<accession>A0A495VYY5</accession>
<dbReference type="InterPro" id="IPR005158">
    <property type="entry name" value="BTAD"/>
</dbReference>
<dbReference type="RefSeq" id="WP_121006034.1">
    <property type="nucleotide sequence ID" value="NZ_RBXO01000001.1"/>
</dbReference>
<evidence type="ECO:0000256" key="6">
    <source>
        <dbReference type="PROSITE-ProRule" id="PRU01091"/>
    </source>
</evidence>
<comment type="caution">
    <text evidence="9">The sequence shown here is derived from an EMBL/GenBank/DDBJ whole genome shotgun (WGS) entry which is preliminary data.</text>
</comment>
<dbReference type="Gene3D" id="1.10.10.10">
    <property type="entry name" value="Winged helix-like DNA-binding domain superfamily/Winged helix DNA-binding domain"/>
    <property type="match status" value="1"/>
</dbReference>
<keyword evidence="3 6" id="KW-0238">DNA-binding</keyword>
<feature type="repeat" description="TPR" evidence="5">
    <location>
        <begin position="895"/>
        <end position="928"/>
    </location>
</feature>
<comment type="similarity">
    <text evidence="1">Belongs to the AfsR/DnrI/RedD regulatory family.</text>
</comment>
<dbReference type="SMART" id="SM00028">
    <property type="entry name" value="TPR"/>
    <property type="match status" value="4"/>
</dbReference>
<name>A0A495VYY5_9PSEU</name>
<feature type="region of interest" description="Disordered" evidence="7">
    <location>
        <begin position="642"/>
        <end position="661"/>
    </location>
</feature>
<keyword evidence="2" id="KW-0805">Transcription regulation</keyword>
<dbReference type="SMART" id="SM00862">
    <property type="entry name" value="Trans_reg_C"/>
    <property type="match status" value="1"/>
</dbReference>
<feature type="compositionally biased region" description="Basic and acidic residues" evidence="7">
    <location>
        <begin position="930"/>
        <end position="942"/>
    </location>
</feature>
<evidence type="ECO:0000256" key="1">
    <source>
        <dbReference type="ARBA" id="ARBA00005820"/>
    </source>
</evidence>
<evidence type="ECO:0000256" key="2">
    <source>
        <dbReference type="ARBA" id="ARBA00023015"/>
    </source>
</evidence>
<dbReference type="Gene3D" id="1.25.40.10">
    <property type="entry name" value="Tetratricopeptide repeat domain"/>
    <property type="match status" value="2"/>
</dbReference>
<evidence type="ECO:0000256" key="7">
    <source>
        <dbReference type="SAM" id="MobiDB-lite"/>
    </source>
</evidence>